<dbReference type="SMART" id="SM00849">
    <property type="entry name" value="Lactamase_B"/>
    <property type="match status" value="1"/>
</dbReference>
<dbReference type="GeneID" id="93423996"/>
<name>A0A2V1IPP2_9BACT</name>
<dbReference type="AlphaFoldDB" id="A0A2V1IPP2"/>
<dbReference type="PANTHER" id="PTHR42663:SF6">
    <property type="entry name" value="HYDROLASE C777.06C-RELATED"/>
    <property type="match status" value="1"/>
</dbReference>
<dbReference type="RefSeq" id="WP_107036781.1">
    <property type="nucleotide sequence ID" value="NZ_CAONGC010000074.1"/>
</dbReference>
<accession>A0A2V1IPP2</accession>
<dbReference type="CDD" id="cd16279">
    <property type="entry name" value="metallo-hydrolase-like_MBL-fold"/>
    <property type="match status" value="1"/>
</dbReference>
<dbReference type="Gene3D" id="3.60.15.10">
    <property type="entry name" value="Ribonuclease Z/Hydroxyacylglutathione hydrolase-like"/>
    <property type="match status" value="1"/>
</dbReference>
<feature type="domain" description="Metallo-beta-lactamase" evidence="1">
    <location>
        <begin position="37"/>
        <end position="229"/>
    </location>
</feature>
<protein>
    <recommendedName>
        <fullName evidence="1">Metallo-beta-lactamase domain-containing protein</fullName>
    </recommendedName>
</protein>
<comment type="caution">
    <text evidence="2">The sequence shown here is derived from an EMBL/GenBank/DDBJ whole genome shotgun (WGS) entry which is preliminary data.</text>
</comment>
<dbReference type="InterPro" id="IPR001279">
    <property type="entry name" value="Metallo-B-lactamas"/>
</dbReference>
<proteinExistence type="predicted"/>
<dbReference type="SUPFAM" id="SSF56281">
    <property type="entry name" value="Metallo-hydrolase/oxidoreductase"/>
    <property type="match status" value="1"/>
</dbReference>
<dbReference type="InterPro" id="IPR036866">
    <property type="entry name" value="RibonucZ/Hydroxyglut_hydro"/>
</dbReference>
<keyword evidence="3" id="KW-1185">Reference proteome</keyword>
<evidence type="ECO:0000313" key="2">
    <source>
        <dbReference type="EMBL" id="PWB06241.1"/>
    </source>
</evidence>
<dbReference type="EMBL" id="PUBV01000030">
    <property type="protein sequence ID" value="PWB06241.1"/>
    <property type="molecule type" value="Genomic_DNA"/>
</dbReference>
<evidence type="ECO:0000259" key="1">
    <source>
        <dbReference type="SMART" id="SM00849"/>
    </source>
</evidence>
<reference evidence="3" key="1">
    <citation type="submission" date="2018-02" db="EMBL/GenBank/DDBJ databases">
        <authorList>
            <person name="Clavel T."/>
            <person name="Strowig T."/>
        </authorList>
    </citation>
    <scope>NUCLEOTIDE SEQUENCE [LARGE SCALE GENOMIC DNA]</scope>
    <source>
        <strain evidence="3">DSM 100764</strain>
    </source>
</reference>
<sequence length="265" mass="29314">MTDWKLTFLGTGTSTGVPQIGCRCGVCCSADPRDHRLRTSALLEANGYNLLLDCGPDFRQQMLRCGSPRIDAVAITHSHYDHTGGLDDLRPYAYGDSPLPIHCSKDVAHDITQRLPYCFGMTDYPGVPRLRTSVFRPYTTFRSGPLDIMPLDIDHGRMMISGFRIGPVTYITDCHTMPPATLDAIKGTETLVINALRIDPHPTHMNLQQAIDVINAVRPQKAYLIHMSHHFGLHADMAPTLPQGIEIAYDGLQITATTTQTCIEL</sequence>
<dbReference type="PANTHER" id="PTHR42663">
    <property type="entry name" value="HYDROLASE C777.06C-RELATED-RELATED"/>
    <property type="match status" value="1"/>
</dbReference>
<evidence type="ECO:0000313" key="3">
    <source>
        <dbReference type="Proteomes" id="UP000244925"/>
    </source>
</evidence>
<dbReference type="Pfam" id="PF12706">
    <property type="entry name" value="Lactamase_B_2"/>
    <property type="match status" value="1"/>
</dbReference>
<gene>
    <name evidence="2" type="ORF">C5O25_10950</name>
</gene>
<dbReference type="Proteomes" id="UP000244925">
    <property type="component" value="Unassembled WGS sequence"/>
</dbReference>
<organism evidence="2 3">
    <name type="scientific">Paramuribaculum intestinale</name>
    <dbReference type="NCBI Taxonomy" id="2094151"/>
    <lineage>
        <taxon>Bacteria</taxon>
        <taxon>Pseudomonadati</taxon>
        <taxon>Bacteroidota</taxon>
        <taxon>Bacteroidia</taxon>
        <taxon>Bacteroidales</taxon>
        <taxon>Muribaculaceae</taxon>
        <taxon>Paramuribaculum</taxon>
    </lineage>
</organism>